<gene>
    <name evidence="1" type="ORF">QE152_g6714</name>
</gene>
<proteinExistence type="predicted"/>
<evidence type="ECO:0000313" key="2">
    <source>
        <dbReference type="Proteomes" id="UP001458880"/>
    </source>
</evidence>
<dbReference type="AlphaFoldDB" id="A0AAW1MGC2"/>
<protein>
    <submittedName>
        <fullName evidence="1">Uncharacterized protein</fullName>
    </submittedName>
</protein>
<keyword evidence="2" id="KW-1185">Reference proteome</keyword>
<reference evidence="1 2" key="1">
    <citation type="journal article" date="2024" name="BMC Genomics">
        <title>De novo assembly and annotation of Popillia japonica's genome with initial clues to its potential as an invasive pest.</title>
        <authorList>
            <person name="Cucini C."/>
            <person name="Boschi S."/>
            <person name="Funari R."/>
            <person name="Cardaioli E."/>
            <person name="Iannotti N."/>
            <person name="Marturano G."/>
            <person name="Paoli F."/>
            <person name="Bruttini M."/>
            <person name="Carapelli A."/>
            <person name="Frati F."/>
            <person name="Nardi F."/>
        </authorList>
    </citation>
    <scope>NUCLEOTIDE SEQUENCE [LARGE SCALE GENOMIC DNA]</scope>
    <source>
        <strain evidence="1">DMR45628</strain>
    </source>
</reference>
<name>A0AAW1MGC2_POPJA</name>
<accession>A0AAW1MGC2</accession>
<sequence>MDFPLDLRLTGGLTLHELLTEIENNAEDIALADSGIDIVLIPPNNACDDQTDVDSGDEELVSINNLPAAQLNAAAELHLSDNNESSDPEDNIP</sequence>
<comment type="caution">
    <text evidence="1">The sequence shown here is derived from an EMBL/GenBank/DDBJ whole genome shotgun (WGS) entry which is preliminary data.</text>
</comment>
<evidence type="ECO:0000313" key="1">
    <source>
        <dbReference type="EMBL" id="KAK9745691.1"/>
    </source>
</evidence>
<organism evidence="1 2">
    <name type="scientific">Popillia japonica</name>
    <name type="common">Japanese beetle</name>
    <dbReference type="NCBI Taxonomy" id="7064"/>
    <lineage>
        <taxon>Eukaryota</taxon>
        <taxon>Metazoa</taxon>
        <taxon>Ecdysozoa</taxon>
        <taxon>Arthropoda</taxon>
        <taxon>Hexapoda</taxon>
        <taxon>Insecta</taxon>
        <taxon>Pterygota</taxon>
        <taxon>Neoptera</taxon>
        <taxon>Endopterygota</taxon>
        <taxon>Coleoptera</taxon>
        <taxon>Polyphaga</taxon>
        <taxon>Scarabaeiformia</taxon>
        <taxon>Scarabaeidae</taxon>
        <taxon>Rutelinae</taxon>
        <taxon>Popillia</taxon>
    </lineage>
</organism>
<dbReference type="EMBL" id="JASPKY010000046">
    <property type="protein sequence ID" value="KAK9745691.1"/>
    <property type="molecule type" value="Genomic_DNA"/>
</dbReference>
<dbReference type="Proteomes" id="UP001458880">
    <property type="component" value="Unassembled WGS sequence"/>
</dbReference>